<feature type="domain" description="SCP" evidence="1">
    <location>
        <begin position="68"/>
        <end position="187"/>
    </location>
</feature>
<dbReference type="Proteomes" id="UP000001959">
    <property type="component" value="Chromosome"/>
</dbReference>
<dbReference type="EMBL" id="CP000158">
    <property type="protein sequence ID" value="ABI76307.1"/>
    <property type="molecule type" value="Genomic_DNA"/>
</dbReference>
<dbReference type="PANTHER" id="PTHR31157:SF1">
    <property type="entry name" value="SCP DOMAIN-CONTAINING PROTEIN"/>
    <property type="match status" value="1"/>
</dbReference>
<protein>
    <submittedName>
        <fullName evidence="2">SCP-like extracellular family protein</fullName>
    </submittedName>
</protein>
<dbReference type="HOGENOM" id="CLU_1018527_0_0_5"/>
<reference evidence="2 3" key="1">
    <citation type="journal article" date="2006" name="J. Bacteriol.">
        <title>Comparative genomic evidence for a close relationship between the dimorphic prosthecate bacteria Hyphomonas neptunium and Caulobacter crescentus.</title>
        <authorList>
            <person name="Badger J.H."/>
            <person name="Hoover T.R."/>
            <person name="Brun Y.V."/>
            <person name="Weiner R.M."/>
            <person name="Laub M.T."/>
            <person name="Alexandre G."/>
            <person name="Mrazek J."/>
            <person name="Ren Q."/>
            <person name="Paulsen I.T."/>
            <person name="Nelson K.E."/>
            <person name="Khouri H.M."/>
            <person name="Radune D."/>
            <person name="Sosa J."/>
            <person name="Dodson R.J."/>
            <person name="Sullivan S.A."/>
            <person name="Rosovitz M.J."/>
            <person name="Madupu R."/>
            <person name="Brinkac L.M."/>
            <person name="Durkin A.S."/>
            <person name="Daugherty S.C."/>
            <person name="Kothari S.P."/>
            <person name="Giglio M.G."/>
            <person name="Zhou L."/>
            <person name="Haft D.H."/>
            <person name="Selengut J.D."/>
            <person name="Davidsen T.M."/>
            <person name="Yang Q."/>
            <person name="Zafar N."/>
            <person name="Ward N.L."/>
        </authorList>
    </citation>
    <scope>NUCLEOTIDE SEQUENCE [LARGE SCALE GENOMIC DNA]</scope>
    <source>
        <strain evidence="2 3">ATCC 15444</strain>
    </source>
</reference>
<dbReference type="eggNOG" id="COG2340">
    <property type="taxonomic scope" value="Bacteria"/>
</dbReference>
<dbReference type="PANTHER" id="PTHR31157">
    <property type="entry name" value="SCP DOMAIN-CONTAINING PROTEIN"/>
    <property type="match status" value="1"/>
</dbReference>
<sequence length="273" mass="28924">MSLTQNCKICIVTIMLQAKYRVLSLLVLAIAAPGVALSEPSSTARMSPGESSATTVSPEASKVSSLLLRAVTAERQGAGVSPLSEHQTLSLVAEMHARDMARRNYAADVSPEGLTLMDFVRQADRQTLYSSFGTAIAIVDAETSAADVLAALMSDPFNAENVLRPGFDHVGIGAVEQDGRLYVVQLFARVEGQLEQPLPVNAGAADSLRVDFAEPGMTPVSWSVSDGSGATLLRGSGERIRDPHGAGIEGYLDLDVAMGMDVYTLRGPYVRVN</sequence>
<dbReference type="SUPFAM" id="SSF55797">
    <property type="entry name" value="PR-1-like"/>
    <property type="match status" value="1"/>
</dbReference>
<accession>Q0C132</accession>
<evidence type="ECO:0000259" key="1">
    <source>
        <dbReference type="Pfam" id="PF00188"/>
    </source>
</evidence>
<dbReference type="CDD" id="cd05379">
    <property type="entry name" value="CAP_bacterial"/>
    <property type="match status" value="1"/>
</dbReference>
<dbReference type="STRING" id="228405.HNE_1860"/>
<dbReference type="InterPro" id="IPR014044">
    <property type="entry name" value="CAP_dom"/>
</dbReference>
<organism evidence="2 3">
    <name type="scientific">Hyphomonas neptunium (strain ATCC 15444)</name>
    <dbReference type="NCBI Taxonomy" id="228405"/>
    <lineage>
        <taxon>Bacteria</taxon>
        <taxon>Pseudomonadati</taxon>
        <taxon>Pseudomonadota</taxon>
        <taxon>Alphaproteobacteria</taxon>
        <taxon>Hyphomonadales</taxon>
        <taxon>Hyphomonadaceae</taxon>
        <taxon>Hyphomonas</taxon>
    </lineage>
</organism>
<dbReference type="RefSeq" id="WP_011646861.1">
    <property type="nucleotide sequence ID" value="NC_008358.1"/>
</dbReference>
<evidence type="ECO:0000313" key="2">
    <source>
        <dbReference type="EMBL" id="ABI76307.1"/>
    </source>
</evidence>
<keyword evidence="3" id="KW-1185">Reference proteome</keyword>
<evidence type="ECO:0000313" key="3">
    <source>
        <dbReference type="Proteomes" id="UP000001959"/>
    </source>
</evidence>
<name>Q0C132_HYPNA</name>
<proteinExistence type="predicted"/>
<dbReference type="AlphaFoldDB" id="Q0C132"/>
<dbReference type="Pfam" id="PF00188">
    <property type="entry name" value="CAP"/>
    <property type="match status" value="1"/>
</dbReference>
<dbReference type="Gene3D" id="3.40.33.10">
    <property type="entry name" value="CAP"/>
    <property type="match status" value="1"/>
</dbReference>
<dbReference type="InterPro" id="IPR035940">
    <property type="entry name" value="CAP_sf"/>
</dbReference>
<gene>
    <name evidence="2" type="ordered locus">HNE_1860</name>
</gene>
<dbReference type="KEGG" id="hne:HNE_1860"/>